<keyword evidence="2" id="KW-1185">Reference proteome</keyword>
<name>A0A6H5HY65_9HYME</name>
<dbReference type="EMBL" id="CADCXV010000225">
    <property type="protein sequence ID" value="CAB0028983.1"/>
    <property type="molecule type" value="Genomic_DNA"/>
</dbReference>
<evidence type="ECO:0000313" key="2">
    <source>
        <dbReference type="Proteomes" id="UP000479190"/>
    </source>
</evidence>
<sequence>MMWEPVKVRKSYSGSARNCVGRCGSTPETSWAGRRCIGPWRHCFSTMSTCSWILDESHFAQLLESSESLPLDEYGWLIGYKVSALLAIVERLERGGYELDRSDALKIMQTFVEYDLFRKPANFAESCHDREEFAKAAKETIIKPSLTLYELLRSSPGELAKRFTHEEYFELKTYRTLDVASRTHGLASLYTRTRSKECRENFSPAGRWSLSWS</sequence>
<gene>
    <name evidence="1" type="ORF">TBRA_LOCUS1090</name>
</gene>
<dbReference type="AlphaFoldDB" id="A0A6H5HY65"/>
<protein>
    <submittedName>
        <fullName evidence="1">Uncharacterized protein</fullName>
    </submittedName>
</protein>
<dbReference type="Proteomes" id="UP000479190">
    <property type="component" value="Unassembled WGS sequence"/>
</dbReference>
<evidence type="ECO:0000313" key="1">
    <source>
        <dbReference type="EMBL" id="CAB0028983.1"/>
    </source>
</evidence>
<accession>A0A6H5HY65</accession>
<proteinExistence type="predicted"/>
<organism evidence="1 2">
    <name type="scientific">Trichogramma brassicae</name>
    <dbReference type="NCBI Taxonomy" id="86971"/>
    <lineage>
        <taxon>Eukaryota</taxon>
        <taxon>Metazoa</taxon>
        <taxon>Ecdysozoa</taxon>
        <taxon>Arthropoda</taxon>
        <taxon>Hexapoda</taxon>
        <taxon>Insecta</taxon>
        <taxon>Pterygota</taxon>
        <taxon>Neoptera</taxon>
        <taxon>Endopterygota</taxon>
        <taxon>Hymenoptera</taxon>
        <taxon>Apocrita</taxon>
        <taxon>Proctotrupomorpha</taxon>
        <taxon>Chalcidoidea</taxon>
        <taxon>Trichogrammatidae</taxon>
        <taxon>Trichogramma</taxon>
    </lineage>
</organism>
<reference evidence="1 2" key="1">
    <citation type="submission" date="2020-02" db="EMBL/GenBank/DDBJ databases">
        <authorList>
            <person name="Ferguson B K."/>
        </authorList>
    </citation>
    <scope>NUCLEOTIDE SEQUENCE [LARGE SCALE GENOMIC DNA]</scope>
</reference>